<keyword evidence="3" id="KW-0812">Transmembrane</keyword>
<dbReference type="InterPro" id="IPR050487">
    <property type="entry name" value="FtsQ_DivIB"/>
</dbReference>
<keyword evidence="4" id="KW-0472">Membrane</keyword>
<keyword evidence="9" id="KW-1185">Reference proteome</keyword>
<evidence type="ECO:0000313" key="8">
    <source>
        <dbReference type="EMBL" id="WRP15839.1"/>
    </source>
</evidence>
<evidence type="ECO:0000259" key="7">
    <source>
        <dbReference type="Pfam" id="PF08478"/>
    </source>
</evidence>
<keyword evidence="2" id="KW-0132">Cell division</keyword>
<dbReference type="PANTHER" id="PTHR37820:SF1">
    <property type="entry name" value="CELL DIVISION PROTEIN FTSQ"/>
    <property type="match status" value="1"/>
</dbReference>
<keyword evidence="1" id="KW-1003">Cell membrane</keyword>
<evidence type="ECO:0000259" key="6">
    <source>
        <dbReference type="Pfam" id="PF03799"/>
    </source>
</evidence>
<evidence type="ECO:0000256" key="1">
    <source>
        <dbReference type="ARBA" id="ARBA00022475"/>
    </source>
</evidence>
<dbReference type="Gene3D" id="3.10.20.310">
    <property type="entry name" value="membrane protein fhac"/>
    <property type="match status" value="1"/>
</dbReference>
<organism evidence="8 9">
    <name type="scientific">Geochorda subterranea</name>
    <dbReference type="NCBI Taxonomy" id="3109564"/>
    <lineage>
        <taxon>Bacteria</taxon>
        <taxon>Bacillati</taxon>
        <taxon>Bacillota</taxon>
        <taxon>Limnochordia</taxon>
        <taxon>Limnochordales</taxon>
        <taxon>Geochordaceae</taxon>
        <taxon>Geochorda</taxon>
    </lineage>
</organism>
<dbReference type="Pfam" id="PF08478">
    <property type="entry name" value="POTRA_1"/>
    <property type="match status" value="1"/>
</dbReference>
<dbReference type="InterPro" id="IPR005548">
    <property type="entry name" value="Cell_div_FtsQ/DivIB_C"/>
</dbReference>
<dbReference type="InterPro" id="IPR013685">
    <property type="entry name" value="POTRA_FtsQ_type"/>
</dbReference>
<reference evidence="9" key="1">
    <citation type="submission" date="2023-12" db="EMBL/GenBank/DDBJ databases">
        <title>Novel isolates from deep terrestrial aquifers shed light on the physiology and ecology of the class Limnochordia.</title>
        <authorList>
            <person name="Karnachuk O.V."/>
            <person name="Lukina A.P."/>
            <person name="Avakyan M.R."/>
            <person name="Kadnikov V."/>
            <person name="Begmatov S."/>
            <person name="Beletsky A.V."/>
            <person name="Mardanov A.V."/>
            <person name="Ravin N.V."/>
        </authorList>
    </citation>
    <scope>NUCLEOTIDE SEQUENCE [LARGE SCALE GENOMIC DNA]</scope>
    <source>
        <strain evidence="9">LN</strain>
    </source>
</reference>
<sequence>MTVGAYGVLASPLFRVQEVVVVGADGPTAQRIAARLARQRGANLLAVEAADVQAATAGEPRVARAWLVRRLPSTLEVAVLARDPVAEVAVADRFWEVDRLGVVLGPAARPGAHPTLTGVVQTGEGLAVARPGPPRLVQAAALVSELGPVLGERLAGLHVDEAGERWVYLTDGSVIRWGVARIGPDEAARDARRVEVLAALVAELGSARPFEADLRDPLRATWRPR</sequence>
<gene>
    <name evidence="8" type="ORF">VLY81_06715</name>
</gene>
<dbReference type="EMBL" id="CP141614">
    <property type="protein sequence ID" value="WRP15839.1"/>
    <property type="molecule type" value="Genomic_DNA"/>
</dbReference>
<name>A0ABZ1BSX5_9FIRM</name>
<feature type="domain" description="POTRA" evidence="7">
    <location>
        <begin position="14"/>
        <end position="79"/>
    </location>
</feature>
<evidence type="ECO:0000256" key="5">
    <source>
        <dbReference type="ARBA" id="ARBA00023306"/>
    </source>
</evidence>
<keyword evidence="5" id="KW-0131">Cell cycle</keyword>
<dbReference type="RefSeq" id="WP_324670247.1">
    <property type="nucleotide sequence ID" value="NZ_CP141614.1"/>
</dbReference>
<accession>A0ABZ1BSX5</accession>
<dbReference type="PANTHER" id="PTHR37820">
    <property type="entry name" value="CELL DIVISION PROTEIN DIVIB"/>
    <property type="match status" value="1"/>
</dbReference>
<evidence type="ECO:0000313" key="9">
    <source>
        <dbReference type="Proteomes" id="UP001333102"/>
    </source>
</evidence>
<protein>
    <submittedName>
        <fullName evidence="8">FtsQ-type POTRA domain-containing protein</fullName>
    </submittedName>
</protein>
<dbReference type="Pfam" id="PF03799">
    <property type="entry name" value="FtsQ_DivIB_C"/>
    <property type="match status" value="1"/>
</dbReference>
<evidence type="ECO:0000256" key="3">
    <source>
        <dbReference type="ARBA" id="ARBA00022692"/>
    </source>
</evidence>
<evidence type="ECO:0000256" key="2">
    <source>
        <dbReference type="ARBA" id="ARBA00022618"/>
    </source>
</evidence>
<proteinExistence type="predicted"/>
<evidence type="ECO:0000256" key="4">
    <source>
        <dbReference type="ARBA" id="ARBA00022989"/>
    </source>
</evidence>
<dbReference type="Proteomes" id="UP001333102">
    <property type="component" value="Chromosome"/>
</dbReference>
<feature type="domain" description="Cell division protein FtsQ/DivIB C-terminal" evidence="6">
    <location>
        <begin position="93"/>
        <end position="204"/>
    </location>
</feature>
<keyword evidence="4" id="KW-1133">Transmembrane helix</keyword>